<keyword evidence="9" id="KW-0812">Transmembrane</keyword>
<dbReference type="GO" id="GO:0000139">
    <property type="term" value="C:Golgi membrane"/>
    <property type="evidence" value="ECO:0007669"/>
    <property type="project" value="UniProtKB-SubCell"/>
</dbReference>
<evidence type="ECO:0000313" key="10">
    <source>
        <dbReference type="EMBL" id="VDN14129.1"/>
    </source>
</evidence>
<proteinExistence type="inferred from homology"/>
<comment type="subcellular location">
    <subcellularLocation>
        <location evidence="1">Golgi apparatus membrane</location>
        <topology evidence="1">Peripheral membrane protein</topology>
    </subcellularLocation>
</comment>
<evidence type="ECO:0000313" key="11">
    <source>
        <dbReference type="Proteomes" id="UP000281553"/>
    </source>
</evidence>
<dbReference type="OrthoDB" id="1661054at2759"/>
<reference evidence="10 11" key="1">
    <citation type="submission" date="2018-11" db="EMBL/GenBank/DDBJ databases">
        <authorList>
            <consortium name="Pathogen Informatics"/>
        </authorList>
    </citation>
    <scope>NUCLEOTIDE SEQUENCE [LARGE SCALE GENOMIC DNA]</scope>
</reference>
<dbReference type="EMBL" id="UYRU01058346">
    <property type="protein sequence ID" value="VDN14129.1"/>
    <property type="molecule type" value="Genomic_DNA"/>
</dbReference>
<dbReference type="GO" id="GO:0006891">
    <property type="term" value="P:intra-Golgi vesicle-mediated transport"/>
    <property type="evidence" value="ECO:0007669"/>
    <property type="project" value="TreeGrafter"/>
</dbReference>
<sequence>MRQLGAFSEQELRLNFLQARGACLLQQLSAALSRPVAGSTVDPLGSSYPGLNASFSGARRMEQESYILAMRRIEVTRVHLFDIITQYRAVFADEDGFSRGSGLSASKLDGSTCGELSSHTLLANISPLNLEDLPGFTLPPGSVVDGLACPKPSSPFHAWFVTQISAFLDGLASDLEGVLRLPKLSVAEVTDQLAFHMTNKDFAPGSSTADDALSYAATPEAVTSAFQRVHSLLTQSLYFGRSFARIGCDFRAHLAILFSRAILSYFEVSSPATLRMFLFLIKVKRLVYHFLLGQASLVIKEFIVASLINRCIS</sequence>
<organism evidence="10 11">
    <name type="scientific">Dibothriocephalus latus</name>
    <name type="common">Fish tapeworm</name>
    <name type="synonym">Diphyllobothrium latum</name>
    <dbReference type="NCBI Taxonomy" id="60516"/>
    <lineage>
        <taxon>Eukaryota</taxon>
        <taxon>Metazoa</taxon>
        <taxon>Spiralia</taxon>
        <taxon>Lophotrochozoa</taxon>
        <taxon>Platyhelminthes</taxon>
        <taxon>Cestoda</taxon>
        <taxon>Eucestoda</taxon>
        <taxon>Diphyllobothriidea</taxon>
        <taxon>Diphyllobothriidae</taxon>
        <taxon>Dibothriocephalus</taxon>
    </lineage>
</organism>
<dbReference type="InterPro" id="IPR007255">
    <property type="entry name" value="COG8"/>
</dbReference>
<dbReference type="Pfam" id="PF04124">
    <property type="entry name" value="Dor1"/>
    <property type="match status" value="2"/>
</dbReference>
<keyword evidence="11" id="KW-1185">Reference proteome</keyword>
<keyword evidence="5" id="KW-0653">Protein transport</keyword>
<gene>
    <name evidence="10" type="ORF">DILT_LOCUS9960</name>
</gene>
<keyword evidence="7 9" id="KW-0472">Membrane</keyword>
<evidence type="ECO:0000256" key="4">
    <source>
        <dbReference type="ARBA" id="ARBA00022448"/>
    </source>
</evidence>
<evidence type="ECO:0000256" key="2">
    <source>
        <dbReference type="ARBA" id="ARBA00006419"/>
    </source>
</evidence>
<dbReference type="GO" id="GO:0015031">
    <property type="term" value="P:protein transport"/>
    <property type="evidence" value="ECO:0007669"/>
    <property type="project" value="UniProtKB-KW"/>
</dbReference>
<dbReference type="GO" id="GO:0017119">
    <property type="term" value="C:Golgi transport complex"/>
    <property type="evidence" value="ECO:0007669"/>
    <property type="project" value="InterPro"/>
</dbReference>
<dbReference type="Proteomes" id="UP000281553">
    <property type="component" value="Unassembled WGS sequence"/>
</dbReference>
<evidence type="ECO:0000256" key="7">
    <source>
        <dbReference type="ARBA" id="ARBA00023136"/>
    </source>
</evidence>
<evidence type="ECO:0000256" key="9">
    <source>
        <dbReference type="SAM" id="Phobius"/>
    </source>
</evidence>
<feature type="transmembrane region" description="Helical" evidence="9">
    <location>
        <begin position="286"/>
        <end position="308"/>
    </location>
</feature>
<accession>A0A3P7NZX2</accession>
<keyword evidence="4" id="KW-0813">Transport</keyword>
<comment type="similarity">
    <text evidence="2">Belongs to the COG8 family.</text>
</comment>
<evidence type="ECO:0000256" key="3">
    <source>
        <dbReference type="ARBA" id="ARBA00020983"/>
    </source>
</evidence>
<dbReference type="PANTHER" id="PTHR21311">
    <property type="entry name" value="CONSERVED OLIGOMERIC GOLGI COMPLEX COMPONENT 8"/>
    <property type="match status" value="1"/>
</dbReference>
<dbReference type="PANTHER" id="PTHR21311:SF0">
    <property type="entry name" value="CONSERVED OLIGOMERIC GOLGI COMPLEX SUBUNIT 8"/>
    <property type="match status" value="1"/>
</dbReference>
<name>A0A3P7NZX2_DIBLA</name>
<keyword evidence="6" id="KW-0333">Golgi apparatus</keyword>
<evidence type="ECO:0000256" key="6">
    <source>
        <dbReference type="ARBA" id="ARBA00023034"/>
    </source>
</evidence>
<keyword evidence="9" id="KW-1133">Transmembrane helix</keyword>
<dbReference type="AlphaFoldDB" id="A0A3P7NZX2"/>
<evidence type="ECO:0000256" key="1">
    <source>
        <dbReference type="ARBA" id="ARBA00004395"/>
    </source>
</evidence>
<protein>
    <recommendedName>
        <fullName evidence="3">Conserved oligomeric Golgi complex subunit 8</fullName>
    </recommendedName>
    <alternativeName>
        <fullName evidence="8">Component of oligomeric Golgi complex 8</fullName>
    </alternativeName>
</protein>
<evidence type="ECO:0000256" key="5">
    <source>
        <dbReference type="ARBA" id="ARBA00022927"/>
    </source>
</evidence>
<evidence type="ECO:0000256" key="8">
    <source>
        <dbReference type="ARBA" id="ARBA00031347"/>
    </source>
</evidence>